<evidence type="ECO:0000313" key="2">
    <source>
        <dbReference type="EMBL" id="RPH27814.1"/>
    </source>
</evidence>
<dbReference type="InterPro" id="IPR000073">
    <property type="entry name" value="AB_hydrolase_1"/>
</dbReference>
<name>A0A3N5DG39_9ENTR</name>
<feature type="domain" description="AB hydrolase-1" evidence="1">
    <location>
        <begin position="12"/>
        <end position="242"/>
    </location>
</feature>
<dbReference type="InterPro" id="IPR000639">
    <property type="entry name" value="Epox_hydrolase-like"/>
</dbReference>
<dbReference type="PANTHER" id="PTHR43798">
    <property type="entry name" value="MONOACYLGLYCEROL LIPASE"/>
    <property type="match status" value="1"/>
</dbReference>
<dbReference type="InterPro" id="IPR050266">
    <property type="entry name" value="AB_hydrolase_sf"/>
</dbReference>
<sequence>MHYIELGSGFPLLLGHSYLFDGTMWSKQLDELAGCYRIIIPDLWGHGKSPELPSDCASLTDIANDHLMLMDSLGIKEFGIVGLSVGGMWGAELAALYPERVKFIVLMGTFLGAEPEEQRQRYFALLNEVNQRGAIQPPVLEYVARQFYSDDVPDALLLPLIKRLSTMPEDRVCKSIVPLGKIIFGRPDKLALLQKISQPALVITGEFDKPRPPCEGSMMATLLRCEHSIIPGAGHISPLEKPEAVTQVLLTFLGAIPAGHA</sequence>
<dbReference type="PRINTS" id="PR00412">
    <property type="entry name" value="EPOXHYDRLASE"/>
</dbReference>
<dbReference type="RefSeq" id="WP_124024116.1">
    <property type="nucleotide sequence ID" value="NZ_RPOH01000036.1"/>
</dbReference>
<proteinExistence type="predicted"/>
<protein>
    <submittedName>
        <fullName evidence="2">Alpha/beta fold hydrolase</fullName>
    </submittedName>
</protein>
<dbReference type="Gene3D" id="3.40.50.1820">
    <property type="entry name" value="alpha/beta hydrolase"/>
    <property type="match status" value="1"/>
</dbReference>
<gene>
    <name evidence="2" type="ORF">EHN07_10375</name>
</gene>
<dbReference type="AlphaFoldDB" id="A0A3N5DG39"/>
<evidence type="ECO:0000259" key="1">
    <source>
        <dbReference type="Pfam" id="PF00561"/>
    </source>
</evidence>
<dbReference type="PANTHER" id="PTHR43798:SF29">
    <property type="entry name" value="AB HYDROLASE-1 DOMAIN-CONTAINING PROTEIN"/>
    <property type="match status" value="1"/>
</dbReference>
<keyword evidence="3" id="KW-1185">Reference proteome</keyword>
<dbReference type="EMBL" id="RPOH01000036">
    <property type="protein sequence ID" value="RPH27814.1"/>
    <property type="molecule type" value="Genomic_DNA"/>
</dbReference>
<dbReference type="GO" id="GO:0016787">
    <property type="term" value="F:hydrolase activity"/>
    <property type="evidence" value="ECO:0007669"/>
    <property type="project" value="UniProtKB-KW"/>
</dbReference>
<dbReference type="PRINTS" id="PR00111">
    <property type="entry name" value="ABHYDROLASE"/>
</dbReference>
<dbReference type="Proteomes" id="UP000268615">
    <property type="component" value="Unassembled WGS sequence"/>
</dbReference>
<dbReference type="OrthoDB" id="9793083at2"/>
<accession>A0A3N5DG39</accession>
<keyword evidence="2" id="KW-0378">Hydrolase</keyword>
<comment type="caution">
    <text evidence="2">The sequence shown here is derived from an EMBL/GenBank/DDBJ whole genome shotgun (WGS) entry which is preliminary data.</text>
</comment>
<dbReference type="Pfam" id="PF00561">
    <property type="entry name" value="Abhydrolase_1"/>
    <property type="match status" value="1"/>
</dbReference>
<reference evidence="2 3" key="1">
    <citation type="submission" date="2018-11" db="EMBL/GenBank/DDBJ databases">
        <title>Draft genome sequence of Buttiauxella warmboldiae CCUG 35512.</title>
        <authorList>
            <person name="Salva-Serra F."/>
            <person name="Marathe N."/>
            <person name="Moore E."/>
            <person name="Svensson L."/>
            <person name="Engstrom-Jakobsson H."/>
        </authorList>
    </citation>
    <scope>NUCLEOTIDE SEQUENCE [LARGE SCALE GENOMIC DNA]</scope>
    <source>
        <strain evidence="2 3">CCUG 35512</strain>
    </source>
</reference>
<dbReference type="SUPFAM" id="SSF53474">
    <property type="entry name" value="alpha/beta-Hydrolases"/>
    <property type="match status" value="1"/>
</dbReference>
<dbReference type="InterPro" id="IPR029058">
    <property type="entry name" value="AB_hydrolase_fold"/>
</dbReference>
<evidence type="ECO:0000313" key="3">
    <source>
        <dbReference type="Proteomes" id="UP000268615"/>
    </source>
</evidence>
<organism evidence="2 3">
    <name type="scientific">Buttiauxella warmboldiae</name>
    <dbReference type="NCBI Taxonomy" id="82993"/>
    <lineage>
        <taxon>Bacteria</taxon>
        <taxon>Pseudomonadati</taxon>
        <taxon>Pseudomonadota</taxon>
        <taxon>Gammaproteobacteria</taxon>
        <taxon>Enterobacterales</taxon>
        <taxon>Enterobacteriaceae</taxon>
        <taxon>Buttiauxella</taxon>
    </lineage>
</organism>